<accession>A0A9Q1IFF1</accession>
<organism evidence="2 3">
    <name type="scientific">Synaphobranchus kaupii</name>
    <name type="common">Kaup's arrowtooth eel</name>
    <dbReference type="NCBI Taxonomy" id="118154"/>
    <lineage>
        <taxon>Eukaryota</taxon>
        <taxon>Metazoa</taxon>
        <taxon>Chordata</taxon>
        <taxon>Craniata</taxon>
        <taxon>Vertebrata</taxon>
        <taxon>Euteleostomi</taxon>
        <taxon>Actinopterygii</taxon>
        <taxon>Neopterygii</taxon>
        <taxon>Teleostei</taxon>
        <taxon>Anguilliformes</taxon>
        <taxon>Synaphobranchidae</taxon>
        <taxon>Synaphobranchus</taxon>
    </lineage>
</organism>
<dbReference type="AlphaFoldDB" id="A0A9Q1IFF1"/>
<dbReference type="EMBL" id="JAINUF010000018">
    <property type="protein sequence ID" value="KAJ8338580.1"/>
    <property type="molecule type" value="Genomic_DNA"/>
</dbReference>
<dbReference type="Proteomes" id="UP001152622">
    <property type="component" value="Chromosome 18"/>
</dbReference>
<protein>
    <submittedName>
        <fullName evidence="2">Uncharacterized protein</fullName>
    </submittedName>
</protein>
<reference evidence="2" key="1">
    <citation type="journal article" date="2023" name="Science">
        <title>Genome structures resolve the early diversification of teleost fishes.</title>
        <authorList>
            <person name="Parey E."/>
            <person name="Louis A."/>
            <person name="Montfort J."/>
            <person name="Bouchez O."/>
            <person name="Roques C."/>
            <person name="Iampietro C."/>
            <person name="Lluch J."/>
            <person name="Castinel A."/>
            <person name="Donnadieu C."/>
            <person name="Desvignes T."/>
            <person name="Floi Bucao C."/>
            <person name="Jouanno E."/>
            <person name="Wen M."/>
            <person name="Mejri S."/>
            <person name="Dirks R."/>
            <person name="Jansen H."/>
            <person name="Henkel C."/>
            <person name="Chen W.J."/>
            <person name="Zahm M."/>
            <person name="Cabau C."/>
            <person name="Klopp C."/>
            <person name="Thompson A.W."/>
            <person name="Robinson-Rechavi M."/>
            <person name="Braasch I."/>
            <person name="Lecointre G."/>
            <person name="Bobe J."/>
            <person name="Postlethwait J.H."/>
            <person name="Berthelot C."/>
            <person name="Roest Crollius H."/>
            <person name="Guiguen Y."/>
        </authorList>
    </citation>
    <scope>NUCLEOTIDE SEQUENCE</scope>
    <source>
        <strain evidence="2">WJC10195</strain>
    </source>
</reference>
<feature type="compositionally biased region" description="Basic and acidic residues" evidence="1">
    <location>
        <begin position="57"/>
        <end position="76"/>
    </location>
</feature>
<proteinExistence type="predicted"/>
<name>A0A9Q1IFF1_SYNKA</name>
<evidence type="ECO:0000256" key="1">
    <source>
        <dbReference type="SAM" id="MobiDB-lite"/>
    </source>
</evidence>
<feature type="region of interest" description="Disordered" evidence="1">
    <location>
        <begin position="1"/>
        <end position="76"/>
    </location>
</feature>
<keyword evidence="3" id="KW-1185">Reference proteome</keyword>
<evidence type="ECO:0000313" key="2">
    <source>
        <dbReference type="EMBL" id="KAJ8338580.1"/>
    </source>
</evidence>
<sequence>MPFNQQHCSCRRLGDSAIGSPGLAAGSTASEPTADRPTQRMSSSPSSPCRQSFHQGEQSKDQIQAKHGPNVDRTKR</sequence>
<comment type="caution">
    <text evidence="2">The sequence shown here is derived from an EMBL/GenBank/DDBJ whole genome shotgun (WGS) entry which is preliminary data.</text>
</comment>
<gene>
    <name evidence="2" type="ORF">SKAU_G00375460</name>
</gene>
<evidence type="ECO:0000313" key="3">
    <source>
        <dbReference type="Proteomes" id="UP001152622"/>
    </source>
</evidence>